<evidence type="ECO:0000256" key="5">
    <source>
        <dbReference type="ARBA" id="ARBA00023128"/>
    </source>
</evidence>
<dbReference type="AlphaFoldDB" id="A0A1S2Y6X6"/>
<evidence type="ECO:0000256" key="4">
    <source>
        <dbReference type="ARBA" id="ARBA00022980"/>
    </source>
</evidence>
<sequence>MLRSLTRTAASNHDSWRNKLTTTISSLNFSSKPHTKSTPASKTPITTAPADSFFDEQERLRNLTADEKNPSLNVGPNGRPLFTAAPSLSKLTNNDTCTYFQLTKEALDAVLPEGLPMGMEKEFKDSMRNALLVRQSFLDLRDNFRRVVDPPMWSPHGKGVKVRKQVVLDGPVSSGKSIALAMLVQWAREEGWLVFYVPKGKEWTHGGFFYKHPQTGLWDTPVQAEYVLKDFMKYNESYLKQLPCQIYDPIPLGEGAGVGWLKDADSLAVPEGTMLYELVQTGIEQTHAAVGVVVRLRKELSLVKDMPVLIAIDQYNNWFTFSEYEEPVTIRSCRPIHAKELTMVKAFRSMMHDDMMVGAFSHSTAVGKLRKDLPDVPVDARAMFPRYSLEEAETVCHYYLRQRLIRREAFSEDNWKKIYFLCNGNGTEMRGLVPFMR</sequence>
<dbReference type="STRING" id="3827.A0A1S2Y6X6"/>
<reference evidence="9" key="1">
    <citation type="journal article" date="2013" name="Nat. Biotechnol.">
        <title>Draft genome sequence of chickpea (Cicer arietinum) provides a resource for trait improvement.</title>
        <authorList>
            <person name="Varshney R.K."/>
            <person name="Song C."/>
            <person name="Saxena R.K."/>
            <person name="Azam S."/>
            <person name="Yu S."/>
            <person name="Sharpe A.G."/>
            <person name="Cannon S."/>
            <person name="Baek J."/>
            <person name="Rosen B.D."/>
            <person name="Tar'an B."/>
            <person name="Millan T."/>
            <person name="Zhang X."/>
            <person name="Ramsay L.D."/>
            <person name="Iwata A."/>
            <person name="Wang Y."/>
            <person name="Nelson W."/>
            <person name="Farmer A.D."/>
            <person name="Gaur P.M."/>
            <person name="Soderlund C."/>
            <person name="Penmetsa R.V."/>
            <person name="Xu C."/>
            <person name="Bharti A.K."/>
            <person name="He W."/>
            <person name="Winter P."/>
            <person name="Zhao S."/>
            <person name="Hane J.K."/>
            <person name="Carrasquilla-Garcia N."/>
            <person name="Condie J.A."/>
            <person name="Upadhyaya H.D."/>
            <person name="Luo M.C."/>
            <person name="Thudi M."/>
            <person name="Gowda C.L."/>
            <person name="Singh N.P."/>
            <person name="Lichtenzveig J."/>
            <person name="Gali K.K."/>
            <person name="Rubio J."/>
            <person name="Nadarajan N."/>
            <person name="Dolezel J."/>
            <person name="Bansal K.C."/>
            <person name="Xu X."/>
            <person name="Edwards D."/>
            <person name="Zhang G."/>
            <person name="Kahl G."/>
            <person name="Gil J."/>
            <person name="Singh K.B."/>
            <person name="Datta S.K."/>
            <person name="Jackson S.A."/>
            <person name="Wang J."/>
            <person name="Cook D.R."/>
        </authorList>
    </citation>
    <scope>NUCLEOTIDE SEQUENCE [LARGE SCALE GENOMIC DNA]</scope>
    <source>
        <strain evidence="9">cv. CDC Frontier</strain>
    </source>
</reference>
<keyword evidence="3" id="KW-0809">Transit peptide</keyword>
<proteinExistence type="inferred from homology"/>
<keyword evidence="5" id="KW-0496">Mitochondrion</keyword>
<dbReference type="GO" id="GO:0003735">
    <property type="term" value="F:structural constituent of ribosome"/>
    <property type="evidence" value="ECO:0007669"/>
    <property type="project" value="TreeGrafter"/>
</dbReference>
<reference evidence="10" key="2">
    <citation type="submission" date="2025-08" db="UniProtKB">
        <authorList>
            <consortium name="RefSeq"/>
        </authorList>
    </citation>
    <scope>IDENTIFICATION</scope>
    <source>
        <tissue evidence="10">Etiolated seedlings</tissue>
    </source>
</reference>
<dbReference type="PANTHER" id="PTHR12810:SF0">
    <property type="entry name" value="SMALL RIBOSOMAL SUBUNIT PROTEIN MS29"/>
    <property type="match status" value="1"/>
</dbReference>
<protein>
    <recommendedName>
        <fullName evidence="7">Small ribosomal subunit protein mS29</fullName>
    </recommendedName>
</protein>
<keyword evidence="9" id="KW-1185">Reference proteome</keyword>
<keyword evidence="6" id="KW-0687">Ribonucleoprotein</keyword>
<organism evidence="9 10">
    <name type="scientific">Cicer arietinum</name>
    <name type="common">Chickpea</name>
    <name type="synonym">Garbanzo</name>
    <dbReference type="NCBI Taxonomy" id="3827"/>
    <lineage>
        <taxon>Eukaryota</taxon>
        <taxon>Viridiplantae</taxon>
        <taxon>Streptophyta</taxon>
        <taxon>Embryophyta</taxon>
        <taxon>Tracheophyta</taxon>
        <taxon>Spermatophyta</taxon>
        <taxon>Magnoliopsida</taxon>
        <taxon>eudicotyledons</taxon>
        <taxon>Gunneridae</taxon>
        <taxon>Pentapetalae</taxon>
        <taxon>rosids</taxon>
        <taxon>fabids</taxon>
        <taxon>Fabales</taxon>
        <taxon>Fabaceae</taxon>
        <taxon>Papilionoideae</taxon>
        <taxon>50 kb inversion clade</taxon>
        <taxon>NPAAA clade</taxon>
        <taxon>Hologalegina</taxon>
        <taxon>IRL clade</taxon>
        <taxon>Cicereae</taxon>
        <taxon>Cicer</taxon>
    </lineage>
</organism>
<dbReference type="PANTHER" id="PTHR12810">
    <property type="entry name" value="MITOCHONDRIAL 28S RIBOSOMAL PROTEIN S29"/>
    <property type="match status" value="1"/>
</dbReference>
<evidence type="ECO:0000256" key="1">
    <source>
        <dbReference type="ARBA" id="ARBA00004173"/>
    </source>
</evidence>
<dbReference type="GeneID" id="101493213"/>
<dbReference type="Proteomes" id="UP000087171">
    <property type="component" value="Chromosome Ca5"/>
</dbReference>
<evidence type="ECO:0000256" key="7">
    <source>
        <dbReference type="ARBA" id="ARBA00035140"/>
    </source>
</evidence>
<evidence type="ECO:0000256" key="8">
    <source>
        <dbReference type="SAM" id="MobiDB-lite"/>
    </source>
</evidence>
<dbReference type="GO" id="GO:0005763">
    <property type="term" value="C:mitochondrial small ribosomal subunit"/>
    <property type="evidence" value="ECO:0007669"/>
    <property type="project" value="TreeGrafter"/>
</dbReference>
<name>A0A1S2Y6X6_CICAR</name>
<evidence type="ECO:0000313" key="9">
    <source>
        <dbReference type="Proteomes" id="UP000087171"/>
    </source>
</evidence>
<feature type="compositionally biased region" description="Polar residues" evidence="8">
    <location>
        <begin position="27"/>
        <end position="46"/>
    </location>
</feature>
<gene>
    <name evidence="10" type="primary">LOC101493213</name>
</gene>
<keyword evidence="4 10" id="KW-0689">Ribosomal protein</keyword>
<accession>A0A1S2Y6X6</accession>
<dbReference type="Pfam" id="PF10236">
    <property type="entry name" value="DAP3"/>
    <property type="match status" value="1"/>
</dbReference>
<dbReference type="PaxDb" id="3827-XP_004500330.1"/>
<evidence type="ECO:0000256" key="2">
    <source>
        <dbReference type="ARBA" id="ARBA00009863"/>
    </source>
</evidence>
<evidence type="ECO:0000256" key="6">
    <source>
        <dbReference type="ARBA" id="ARBA00023274"/>
    </source>
</evidence>
<comment type="subcellular location">
    <subcellularLocation>
        <location evidence="1">Mitochondrion</location>
    </subcellularLocation>
</comment>
<dbReference type="eggNOG" id="KOG3928">
    <property type="taxonomic scope" value="Eukaryota"/>
</dbReference>
<dbReference type="RefSeq" id="XP_004500331.1">
    <property type="nucleotide sequence ID" value="XM_004500274.3"/>
</dbReference>
<dbReference type="OrthoDB" id="274828at2759"/>
<dbReference type="KEGG" id="cam:101493213"/>
<comment type="similarity">
    <text evidence="2">Belongs to the mitochondrion-specific ribosomal protein mS29 family.</text>
</comment>
<feature type="region of interest" description="Disordered" evidence="8">
    <location>
        <begin position="27"/>
        <end position="52"/>
    </location>
</feature>
<dbReference type="InterPro" id="IPR019368">
    <property type="entry name" value="Ribosomal_mS29"/>
</dbReference>
<evidence type="ECO:0000313" key="10">
    <source>
        <dbReference type="RefSeq" id="XP_004500331.1"/>
    </source>
</evidence>
<evidence type="ECO:0000256" key="3">
    <source>
        <dbReference type="ARBA" id="ARBA00022946"/>
    </source>
</evidence>